<dbReference type="AlphaFoldDB" id="A0A1C2DD31"/>
<sequence>MGEMLAPQMPTKSQIEKVYRELSKLLPEVSRRRVRAFFFGEVARVDYEEMRALEELRALEEARREQREFDAATNRLAIALASEGASFTRAQLAALERIKGKTAAGAGGKPFVSSPAGSRPGIAHRYVAASGARKAA</sequence>
<proteinExistence type="predicted"/>
<accession>A0A1C2DD31</accession>
<dbReference type="Proteomes" id="UP000094412">
    <property type="component" value="Unassembled WGS sequence"/>
</dbReference>
<keyword evidence="2" id="KW-1185">Reference proteome</keyword>
<evidence type="ECO:0000313" key="2">
    <source>
        <dbReference type="Proteomes" id="UP000094412"/>
    </source>
</evidence>
<evidence type="ECO:0000313" key="1">
    <source>
        <dbReference type="EMBL" id="OCX12649.1"/>
    </source>
</evidence>
<protein>
    <submittedName>
        <fullName evidence="1">Uncharacterized protein</fullName>
    </submittedName>
</protein>
<gene>
    <name evidence="1" type="ORF">QV13_23920</name>
</gene>
<reference evidence="1 2" key="1">
    <citation type="submission" date="2016-08" db="EMBL/GenBank/DDBJ databases">
        <title>Whole genome sequence of Mesorhizobium sp. strain UASWS1009 isolated from industrial sewage.</title>
        <authorList>
            <person name="Crovadore J."/>
            <person name="Calmin G."/>
            <person name="Chablais R."/>
            <person name="Cochard B."/>
            <person name="Lefort F."/>
        </authorList>
    </citation>
    <scope>NUCLEOTIDE SEQUENCE [LARGE SCALE GENOMIC DNA]</scope>
    <source>
        <strain evidence="1 2">UASWS1009</strain>
    </source>
</reference>
<dbReference type="EMBL" id="MDEO01000036">
    <property type="protein sequence ID" value="OCX12649.1"/>
    <property type="molecule type" value="Genomic_DNA"/>
</dbReference>
<comment type="caution">
    <text evidence="1">The sequence shown here is derived from an EMBL/GenBank/DDBJ whole genome shotgun (WGS) entry which is preliminary data.</text>
</comment>
<organism evidence="1 2">
    <name type="scientific">Mesorhizobium hungaricum</name>
    <dbReference type="NCBI Taxonomy" id="1566387"/>
    <lineage>
        <taxon>Bacteria</taxon>
        <taxon>Pseudomonadati</taxon>
        <taxon>Pseudomonadota</taxon>
        <taxon>Alphaproteobacteria</taxon>
        <taxon>Hyphomicrobiales</taxon>
        <taxon>Phyllobacteriaceae</taxon>
        <taxon>Mesorhizobium</taxon>
    </lineage>
</organism>
<name>A0A1C2DD31_9HYPH</name>
<dbReference type="STRING" id="1566387.QV13_23920"/>